<dbReference type="GO" id="GO:0006429">
    <property type="term" value="P:leucyl-tRNA aminoacylation"/>
    <property type="evidence" value="ECO:0007669"/>
    <property type="project" value="InterPro"/>
</dbReference>
<evidence type="ECO:0000256" key="1">
    <source>
        <dbReference type="ARBA" id="ARBA00005594"/>
    </source>
</evidence>
<dbReference type="EMBL" id="DNZF01000156">
    <property type="protein sequence ID" value="HBK53684.1"/>
    <property type="molecule type" value="Genomic_DNA"/>
</dbReference>
<dbReference type="Gene3D" id="3.90.740.10">
    <property type="entry name" value="Valyl/Leucyl/Isoleucyl-tRNA synthetase, editing domain"/>
    <property type="match status" value="1"/>
</dbReference>
<evidence type="ECO:0000256" key="7">
    <source>
        <dbReference type="ARBA" id="ARBA00023146"/>
    </source>
</evidence>
<comment type="caution">
    <text evidence="9">The sequence shown here is derived from an EMBL/GenBank/DDBJ whole genome shotgun (WGS) entry which is preliminary data.</text>
</comment>
<dbReference type="GO" id="GO:0002161">
    <property type="term" value="F:aminoacyl-tRNA deacylase activity"/>
    <property type="evidence" value="ECO:0007669"/>
    <property type="project" value="InterPro"/>
</dbReference>
<dbReference type="GO" id="GO:0005829">
    <property type="term" value="C:cytosol"/>
    <property type="evidence" value="ECO:0007669"/>
    <property type="project" value="TreeGrafter"/>
</dbReference>
<protein>
    <recommendedName>
        <fullName evidence="2">leucine--tRNA ligase</fullName>
        <ecNumber evidence="2">6.1.1.4</ecNumber>
    </recommendedName>
</protein>
<keyword evidence="6" id="KW-0648">Protein biosynthesis</keyword>
<dbReference type="GO" id="GO:0005524">
    <property type="term" value="F:ATP binding"/>
    <property type="evidence" value="ECO:0007669"/>
    <property type="project" value="UniProtKB-KW"/>
</dbReference>
<evidence type="ECO:0000259" key="8">
    <source>
        <dbReference type="Pfam" id="PF13603"/>
    </source>
</evidence>
<dbReference type="PANTHER" id="PTHR43740">
    <property type="entry name" value="LEUCYL-TRNA SYNTHETASE"/>
    <property type="match status" value="1"/>
</dbReference>
<evidence type="ECO:0000256" key="4">
    <source>
        <dbReference type="ARBA" id="ARBA00022741"/>
    </source>
</evidence>
<name>A0A354YWV0_9FIRM</name>
<dbReference type="AlphaFoldDB" id="A0A354YWV0"/>
<feature type="non-terminal residue" evidence="9">
    <location>
        <position position="1"/>
    </location>
</feature>
<keyword evidence="5" id="KW-0067">ATP-binding</keyword>
<keyword evidence="4" id="KW-0547">Nucleotide-binding</keyword>
<dbReference type="Proteomes" id="UP000263273">
    <property type="component" value="Unassembled WGS sequence"/>
</dbReference>
<sequence length="154" mass="17224">EHPLVEKICRPEQKTEVKAFVNKMKYLNEMARTSTEAEKEGVFTGAYAINPMDGSRIPIWLANYVLMDYGTGAIMAVPAHDQRDFEFARKYDIPIKVVIKGEDIPLDGNLLQESYPGDGHMVNSGEFDGLIVEEGQKAVIKFMEEKGIGRGTIN</sequence>
<evidence type="ECO:0000313" key="9">
    <source>
        <dbReference type="EMBL" id="HBK53684.1"/>
    </source>
</evidence>
<dbReference type="InterPro" id="IPR025709">
    <property type="entry name" value="Leu_tRNA-synth_edit"/>
</dbReference>
<keyword evidence="7" id="KW-0030">Aminoacyl-tRNA synthetase</keyword>
<proteinExistence type="inferred from homology"/>
<dbReference type="SUPFAM" id="SSF50677">
    <property type="entry name" value="ValRS/IleRS/LeuRS editing domain"/>
    <property type="match status" value="1"/>
</dbReference>
<evidence type="ECO:0000256" key="2">
    <source>
        <dbReference type="ARBA" id="ARBA00013164"/>
    </source>
</evidence>
<gene>
    <name evidence="9" type="primary">leuS</name>
    <name evidence="9" type="ORF">DDZ44_07100</name>
</gene>
<dbReference type="InterPro" id="IPR002302">
    <property type="entry name" value="Leu-tRNA-ligase"/>
</dbReference>
<dbReference type="PANTHER" id="PTHR43740:SF2">
    <property type="entry name" value="LEUCINE--TRNA LIGASE, MITOCHONDRIAL"/>
    <property type="match status" value="1"/>
</dbReference>
<dbReference type="GO" id="GO:0004823">
    <property type="term" value="F:leucine-tRNA ligase activity"/>
    <property type="evidence" value="ECO:0007669"/>
    <property type="project" value="UniProtKB-EC"/>
</dbReference>
<feature type="domain" description="Leucyl-tRNA synthetase editing" evidence="8">
    <location>
        <begin position="1"/>
        <end position="143"/>
    </location>
</feature>
<keyword evidence="3 9" id="KW-0436">Ligase</keyword>
<reference evidence="9 10" key="1">
    <citation type="journal article" date="2018" name="Nat. Biotechnol.">
        <title>A standardized bacterial taxonomy based on genome phylogeny substantially revises the tree of life.</title>
        <authorList>
            <person name="Parks D.H."/>
            <person name="Chuvochina M."/>
            <person name="Waite D.W."/>
            <person name="Rinke C."/>
            <person name="Skarshewski A."/>
            <person name="Chaumeil P.A."/>
            <person name="Hugenholtz P."/>
        </authorList>
    </citation>
    <scope>NUCLEOTIDE SEQUENCE [LARGE SCALE GENOMIC DNA]</scope>
    <source>
        <strain evidence="9">UBA10948</strain>
    </source>
</reference>
<comment type="similarity">
    <text evidence="1">Belongs to the class-I aminoacyl-tRNA synthetase family.</text>
</comment>
<evidence type="ECO:0000256" key="3">
    <source>
        <dbReference type="ARBA" id="ARBA00022598"/>
    </source>
</evidence>
<evidence type="ECO:0000256" key="5">
    <source>
        <dbReference type="ARBA" id="ARBA00022840"/>
    </source>
</evidence>
<accession>A0A354YWV0</accession>
<dbReference type="InterPro" id="IPR009008">
    <property type="entry name" value="Val/Leu/Ile-tRNA-synth_edit"/>
</dbReference>
<evidence type="ECO:0000256" key="6">
    <source>
        <dbReference type="ARBA" id="ARBA00022917"/>
    </source>
</evidence>
<dbReference type="EC" id="6.1.1.4" evidence="2"/>
<feature type="non-terminal residue" evidence="9">
    <location>
        <position position="154"/>
    </location>
</feature>
<dbReference type="Pfam" id="PF13603">
    <property type="entry name" value="tRNA-synt_1_2"/>
    <property type="match status" value="1"/>
</dbReference>
<evidence type="ECO:0000313" key="10">
    <source>
        <dbReference type="Proteomes" id="UP000263273"/>
    </source>
</evidence>
<organism evidence="9 10">
    <name type="scientific">Syntrophomonas wolfei</name>
    <dbReference type="NCBI Taxonomy" id="863"/>
    <lineage>
        <taxon>Bacteria</taxon>
        <taxon>Bacillati</taxon>
        <taxon>Bacillota</taxon>
        <taxon>Clostridia</taxon>
        <taxon>Eubacteriales</taxon>
        <taxon>Syntrophomonadaceae</taxon>
        <taxon>Syntrophomonas</taxon>
    </lineage>
</organism>